<keyword evidence="3" id="KW-1185">Reference proteome</keyword>
<dbReference type="InterPro" id="IPR038696">
    <property type="entry name" value="IalB_sf"/>
</dbReference>
<evidence type="ECO:0000313" key="3">
    <source>
        <dbReference type="Proteomes" id="UP000019250"/>
    </source>
</evidence>
<dbReference type="Gene3D" id="2.60.40.1880">
    <property type="entry name" value="Invasion associated locus B (IalB) protein"/>
    <property type="match status" value="1"/>
</dbReference>
<protein>
    <submittedName>
        <fullName evidence="2">Putative invasion associated locus B (IalB) protein</fullName>
    </submittedName>
</protein>
<keyword evidence="1" id="KW-0732">Signal</keyword>
<comment type="caution">
    <text evidence="2">The sequence shown here is derived from an EMBL/GenBank/DDBJ whole genome shotgun (WGS) entry which is preliminary data.</text>
</comment>
<evidence type="ECO:0000313" key="2">
    <source>
        <dbReference type="EMBL" id="EUK17429.1"/>
    </source>
</evidence>
<gene>
    <name evidence="2" type="ORF">COMX_10253</name>
</gene>
<dbReference type="eggNOG" id="COG5342">
    <property type="taxonomic scope" value="Bacteria"/>
</dbReference>
<dbReference type="Pfam" id="PF06776">
    <property type="entry name" value="IalB"/>
    <property type="match status" value="1"/>
</dbReference>
<evidence type="ECO:0000256" key="1">
    <source>
        <dbReference type="SAM" id="SignalP"/>
    </source>
</evidence>
<dbReference type="EMBL" id="ATSX01000008">
    <property type="protein sequence ID" value="EUK17429.1"/>
    <property type="molecule type" value="Genomic_DNA"/>
</dbReference>
<proteinExistence type="predicted"/>
<dbReference type="Proteomes" id="UP000019250">
    <property type="component" value="Unassembled WGS sequence"/>
</dbReference>
<dbReference type="InterPro" id="IPR010642">
    <property type="entry name" value="Invasion_prot_B"/>
</dbReference>
<feature type="chain" id="PRO_5004890806" evidence="1">
    <location>
        <begin position="33"/>
        <end position="214"/>
    </location>
</feature>
<organism evidence="2 3">
    <name type="scientific">Commensalibacter papalotli</name>
    <name type="common">ex Servin-Garciduenas et al. 2014</name>
    <dbReference type="NCBI Taxonomy" id="1208583"/>
    <lineage>
        <taxon>Bacteria</taxon>
        <taxon>Pseudomonadati</taxon>
        <taxon>Pseudomonadota</taxon>
        <taxon>Alphaproteobacteria</taxon>
        <taxon>Acetobacterales</taxon>
        <taxon>Acetobacteraceae</taxon>
    </lineage>
</organism>
<sequence>MKQNLLGFPMKKLLLSGAFIFVFAASNAPAFAQEKTNKTTTNNSKETSSPITVNQQVGSWQLHCAYPNNEQSKQKNTSQGCIAQQSLMVTGKDNKQTPVASLLLEKIRDNQNPSKVNPVQFTVVTPLGFSLQQPVTISIEHAGKTDLPWITCTANGCIASQPINSALQKSLETNKTAQLIIHRVNKTTVTINFNIEDLHNVFTAMNDLINKKAP</sequence>
<name>W7DXT6_9PROT</name>
<dbReference type="AlphaFoldDB" id="W7DXT6"/>
<feature type="signal peptide" evidence="1">
    <location>
        <begin position="1"/>
        <end position="32"/>
    </location>
</feature>
<accession>W7DXT6</accession>
<reference evidence="2 3" key="1">
    <citation type="journal article" date="2014" name="Genome Announc.">
        <title>Draft Genome Sequence of Commensalibacter papalotli MX01, a Symbiont Identified from the Guts of Overwintering Monarch Butterflies.</title>
        <authorList>
            <person name="Servin-Garciduenas L.E."/>
            <person name="Sanchez-Quinto A."/>
            <person name="Martinez-Romero E."/>
        </authorList>
    </citation>
    <scope>NUCLEOTIDE SEQUENCE [LARGE SCALE GENOMIC DNA]</scope>
    <source>
        <strain evidence="3">MX-MONARCH01</strain>
    </source>
</reference>
<dbReference type="STRING" id="1208583.COMX_10253"/>